<reference evidence="8" key="1">
    <citation type="submission" date="2022-01" db="EMBL/GenBank/DDBJ databases">
        <authorList>
            <person name="King R."/>
        </authorList>
    </citation>
    <scope>NUCLEOTIDE SEQUENCE</scope>
</reference>
<evidence type="ECO:0000313" key="9">
    <source>
        <dbReference type="Proteomes" id="UP001153636"/>
    </source>
</evidence>
<gene>
    <name evidence="8" type="ORF">PSYICH_LOCUS964</name>
</gene>
<dbReference type="AlphaFoldDB" id="A0A9P0CJQ1"/>
<protein>
    <submittedName>
        <fullName evidence="8">Uncharacterized protein</fullName>
    </submittedName>
</protein>
<keyword evidence="6 7" id="KW-0472">Membrane</keyword>
<feature type="transmembrane region" description="Helical" evidence="7">
    <location>
        <begin position="198"/>
        <end position="216"/>
    </location>
</feature>
<sequence length="327" mass="37276">MDVRNRFLLSLCFLCIMFSLFTIFIVVNTDTWQTMFFIITMTLFGISSCFHPFYGMTNVAYLSKFPTFYMELNILGTAISGLFSTILQIVSLTVGHTSTQIAMIYFCSGLVIVIFTLFLIYIMKYSATIQYYLENGKEEGSNQIYTLKEYWEVAKKIWFILLIIFINSGTMNSGHPNITNLVVSEGYTGTGQSLWNDKYFVVVATYLLFDIFQIIGRLCGRTVLKKKTAIYFILFALFRSFVLTPLLWFCNAQPRSHLPVLFPHDYQYMIILAIHSFTGSAFLAICFLSIPFIAEEKTEQALILGMGVSTISLTITSPLSPVYVNLL</sequence>
<keyword evidence="9" id="KW-1185">Reference proteome</keyword>
<organism evidence="8 9">
    <name type="scientific">Psylliodes chrysocephalus</name>
    <dbReference type="NCBI Taxonomy" id="3402493"/>
    <lineage>
        <taxon>Eukaryota</taxon>
        <taxon>Metazoa</taxon>
        <taxon>Ecdysozoa</taxon>
        <taxon>Arthropoda</taxon>
        <taxon>Hexapoda</taxon>
        <taxon>Insecta</taxon>
        <taxon>Pterygota</taxon>
        <taxon>Neoptera</taxon>
        <taxon>Endopterygota</taxon>
        <taxon>Coleoptera</taxon>
        <taxon>Polyphaga</taxon>
        <taxon>Cucujiformia</taxon>
        <taxon>Chrysomeloidea</taxon>
        <taxon>Chrysomelidae</taxon>
        <taxon>Galerucinae</taxon>
        <taxon>Alticini</taxon>
        <taxon>Psylliodes</taxon>
    </lineage>
</organism>
<accession>A0A9P0CJQ1</accession>
<evidence type="ECO:0000256" key="7">
    <source>
        <dbReference type="SAM" id="Phobius"/>
    </source>
</evidence>
<dbReference type="GO" id="GO:0005337">
    <property type="term" value="F:nucleoside transmembrane transporter activity"/>
    <property type="evidence" value="ECO:0007669"/>
    <property type="project" value="InterPro"/>
</dbReference>
<evidence type="ECO:0000256" key="2">
    <source>
        <dbReference type="ARBA" id="ARBA00007965"/>
    </source>
</evidence>
<dbReference type="InterPro" id="IPR036259">
    <property type="entry name" value="MFS_trans_sf"/>
</dbReference>
<evidence type="ECO:0000256" key="5">
    <source>
        <dbReference type="ARBA" id="ARBA00022989"/>
    </source>
</evidence>
<feature type="transmembrane region" description="Helical" evidence="7">
    <location>
        <begin position="7"/>
        <end position="27"/>
    </location>
</feature>
<evidence type="ECO:0000256" key="1">
    <source>
        <dbReference type="ARBA" id="ARBA00004141"/>
    </source>
</evidence>
<keyword evidence="5 7" id="KW-1133">Transmembrane helix</keyword>
<proteinExistence type="inferred from homology"/>
<evidence type="ECO:0000313" key="8">
    <source>
        <dbReference type="EMBL" id="CAH1099371.1"/>
    </source>
</evidence>
<dbReference type="PANTHER" id="PTHR10332:SF88">
    <property type="entry name" value="EQUILIBRATIVE NUCLEOSIDE TRANSPORTER 1, ISOFORM A"/>
    <property type="match status" value="1"/>
</dbReference>
<evidence type="ECO:0000256" key="3">
    <source>
        <dbReference type="ARBA" id="ARBA00022448"/>
    </source>
</evidence>
<name>A0A9P0CJQ1_9CUCU</name>
<dbReference type="InterPro" id="IPR002259">
    <property type="entry name" value="Eqnu_transpt"/>
</dbReference>
<dbReference type="PANTHER" id="PTHR10332">
    <property type="entry name" value="EQUILIBRATIVE NUCLEOSIDE TRANSPORTER"/>
    <property type="match status" value="1"/>
</dbReference>
<feature type="transmembrane region" description="Helical" evidence="7">
    <location>
        <begin position="268"/>
        <end position="294"/>
    </location>
</feature>
<dbReference type="EMBL" id="OV651813">
    <property type="protein sequence ID" value="CAH1099371.1"/>
    <property type="molecule type" value="Genomic_DNA"/>
</dbReference>
<evidence type="ECO:0000256" key="6">
    <source>
        <dbReference type="ARBA" id="ARBA00023136"/>
    </source>
</evidence>
<feature type="transmembrane region" description="Helical" evidence="7">
    <location>
        <begin position="68"/>
        <end position="90"/>
    </location>
</feature>
<dbReference type="OrthoDB" id="46396at2759"/>
<dbReference type="SUPFAM" id="SSF103473">
    <property type="entry name" value="MFS general substrate transporter"/>
    <property type="match status" value="1"/>
</dbReference>
<dbReference type="Pfam" id="PF01733">
    <property type="entry name" value="Nucleoside_tran"/>
    <property type="match status" value="2"/>
</dbReference>
<feature type="transmembrane region" description="Helical" evidence="7">
    <location>
        <begin position="33"/>
        <end position="56"/>
    </location>
</feature>
<evidence type="ECO:0000256" key="4">
    <source>
        <dbReference type="ARBA" id="ARBA00022692"/>
    </source>
</evidence>
<feature type="transmembrane region" description="Helical" evidence="7">
    <location>
        <begin position="157"/>
        <end position="178"/>
    </location>
</feature>
<keyword evidence="4 7" id="KW-0812">Transmembrane</keyword>
<dbReference type="GO" id="GO:0005886">
    <property type="term" value="C:plasma membrane"/>
    <property type="evidence" value="ECO:0007669"/>
    <property type="project" value="TreeGrafter"/>
</dbReference>
<feature type="transmembrane region" description="Helical" evidence="7">
    <location>
        <begin position="102"/>
        <end position="122"/>
    </location>
</feature>
<feature type="transmembrane region" description="Helical" evidence="7">
    <location>
        <begin position="228"/>
        <end position="248"/>
    </location>
</feature>
<keyword evidence="3" id="KW-0813">Transport</keyword>
<feature type="transmembrane region" description="Helical" evidence="7">
    <location>
        <begin position="301"/>
        <end position="324"/>
    </location>
</feature>
<comment type="subcellular location">
    <subcellularLocation>
        <location evidence="1">Membrane</location>
        <topology evidence="1">Multi-pass membrane protein</topology>
    </subcellularLocation>
</comment>
<comment type="similarity">
    <text evidence="2">Belongs to the SLC29A/ENT transporter (TC 2.A.57) family.</text>
</comment>
<dbReference type="Proteomes" id="UP001153636">
    <property type="component" value="Chromosome 1"/>
</dbReference>